<evidence type="ECO:0000313" key="1">
    <source>
        <dbReference type="EMBL" id="KAF1841916.1"/>
    </source>
</evidence>
<accession>A0A9P4GAM4</accession>
<protein>
    <submittedName>
        <fullName evidence="1">Uncharacterized protein</fullName>
    </submittedName>
</protein>
<dbReference type="AlphaFoldDB" id="A0A9P4GAM4"/>
<sequence length="211" mass="24183">MSTFDDFGDLEWGNSRPNPVRFADCFDRLPVNTPSNHAHIIDLSSYKPAEIGGQYDLKLQDAVVTLIFNISKGLLKRFLSASIKTFKMVHQLQLGPSNMKLIIWRRGNQVLVGQYIEYPDSNLVEWDNLIRYVINFDGTWDITEASFGKYTRSKLIDAWIGAFVQPILNREITASNDKDMAKLATSSANYILMCKCWNAEEGFKWTIKTTW</sequence>
<dbReference type="RefSeq" id="XP_040784479.1">
    <property type="nucleotide sequence ID" value="XM_040932120.1"/>
</dbReference>
<evidence type="ECO:0000313" key="2">
    <source>
        <dbReference type="Proteomes" id="UP000800039"/>
    </source>
</evidence>
<organism evidence="1 2">
    <name type="scientific">Cucurbitaria berberidis CBS 394.84</name>
    <dbReference type="NCBI Taxonomy" id="1168544"/>
    <lineage>
        <taxon>Eukaryota</taxon>
        <taxon>Fungi</taxon>
        <taxon>Dikarya</taxon>
        <taxon>Ascomycota</taxon>
        <taxon>Pezizomycotina</taxon>
        <taxon>Dothideomycetes</taxon>
        <taxon>Pleosporomycetidae</taxon>
        <taxon>Pleosporales</taxon>
        <taxon>Pleosporineae</taxon>
        <taxon>Cucurbitariaceae</taxon>
        <taxon>Cucurbitaria</taxon>
    </lineage>
</organism>
<proteinExistence type="predicted"/>
<dbReference type="EMBL" id="ML976618">
    <property type="protein sequence ID" value="KAF1841916.1"/>
    <property type="molecule type" value="Genomic_DNA"/>
</dbReference>
<name>A0A9P4GAM4_9PLEO</name>
<dbReference type="GeneID" id="63849372"/>
<reference evidence="1" key="1">
    <citation type="submission" date="2020-01" db="EMBL/GenBank/DDBJ databases">
        <authorList>
            <consortium name="DOE Joint Genome Institute"/>
            <person name="Haridas S."/>
            <person name="Albert R."/>
            <person name="Binder M."/>
            <person name="Bloem J."/>
            <person name="Labutti K."/>
            <person name="Salamov A."/>
            <person name="Andreopoulos B."/>
            <person name="Baker S.E."/>
            <person name="Barry K."/>
            <person name="Bills G."/>
            <person name="Bluhm B.H."/>
            <person name="Cannon C."/>
            <person name="Castanera R."/>
            <person name="Culley D.E."/>
            <person name="Daum C."/>
            <person name="Ezra D."/>
            <person name="Gonzalez J.B."/>
            <person name="Henrissat B."/>
            <person name="Kuo A."/>
            <person name="Liang C."/>
            <person name="Lipzen A."/>
            <person name="Lutzoni F."/>
            <person name="Magnuson J."/>
            <person name="Mondo S."/>
            <person name="Nolan M."/>
            <person name="Ohm R."/>
            <person name="Pangilinan J."/>
            <person name="Park H.-J."/>
            <person name="Ramirez L."/>
            <person name="Alfaro M."/>
            <person name="Sun H."/>
            <person name="Tritt A."/>
            <person name="Yoshinaga Y."/>
            <person name="Zwiers L.-H."/>
            <person name="Turgeon B.G."/>
            <person name="Goodwin S.B."/>
            <person name="Spatafora J.W."/>
            <person name="Crous P.W."/>
            <person name="Grigoriev I.V."/>
        </authorList>
    </citation>
    <scope>NUCLEOTIDE SEQUENCE</scope>
    <source>
        <strain evidence="1">CBS 394.84</strain>
    </source>
</reference>
<dbReference type="Proteomes" id="UP000800039">
    <property type="component" value="Unassembled WGS sequence"/>
</dbReference>
<keyword evidence="2" id="KW-1185">Reference proteome</keyword>
<dbReference type="OrthoDB" id="3795731at2759"/>
<gene>
    <name evidence="1" type="ORF">K460DRAFT_358608</name>
</gene>
<comment type="caution">
    <text evidence="1">The sequence shown here is derived from an EMBL/GenBank/DDBJ whole genome shotgun (WGS) entry which is preliminary data.</text>
</comment>